<evidence type="ECO:0000256" key="4">
    <source>
        <dbReference type="ARBA" id="ARBA00022525"/>
    </source>
</evidence>
<evidence type="ECO:0000256" key="9">
    <source>
        <dbReference type="RuleBase" id="RU366015"/>
    </source>
</evidence>
<keyword evidence="9" id="KW-0732">Signal</keyword>
<keyword evidence="3 9" id="KW-0052">Apoplast</keyword>
<comment type="similarity">
    <text evidence="2 9">Belongs to the germin family.</text>
</comment>
<dbReference type="PRINTS" id="PR00325">
    <property type="entry name" value="GERMIN"/>
</dbReference>
<evidence type="ECO:0000313" key="11">
    <source>
        <dbReference type="EMBL" id="KAK9794034.1"/>
    </source>
</evidence>
<organism evidence="11 12">
    <name type="scientific">Symbiochloris irregularis</name>
    <dbReference type="NCBI Taxonomy" id="706552"/>
    <lineage>
        <taxon>Eukaryota</taxon>
        <taxon>Viridiplantae</taxon>
        <taxon>Chlorophyta</taxon>
        <taxon>core chlorophytes</taxon>
        <taxon>Trebouxiophyceae</taxon>
        <taxon>Trebouxiales</taxon>
        <taxon>Trebouxiaceae</taxon>
        <taxon>Symbiochloris</taxon>
    </lineage>
</organism>
<name>A0AAW1NTE7_9CHLO</name>
<feature type="chain" id="PRO_5043085592" description="Germin-like protein" evidence="9">
    <location>
        <begin position="21"/>
        <end position="206"/>
    </location>
</feature>
<reference evidence="11 12" key="1">
    <citation type="journal article" date="2024" name="Nat. Commun.">
        <title>Phylogenomics reveals the evolutionary origins of lichenization in chlorophyte algae.</title>
        <authorList>
            <person name="Puginier C."/>
            <person name="Libourel C."/>
            <person name="Otte J."/>
            <person name="Skaloud P."/>
            <person name="Haon M."/>
            <person name="Grisel S."/>
            <person name="Petersen M."/>
            <person name="Berrin J.G."/>
            <person name="Delaux P.M."/>
            <person name="Dal Grande F."/>
            <person name="Keller J."/>
        </authorList>
    </citation>
    <scope>NUCLEOTIDE SEQUENCE [LARGE SCALE GENOMIC DNA]</scope>
    <source>
        <strain evidence="11 12">SAG 2036</strain>
    </source>
</reference>
<feature type="binding site" evidence="8">
    <location>
        <position position="95"/>
    </location>
    <ligand>
        <name>Mn(2+)</name>
        <dbReference type="ChEBI" id="CHEBI:29035"/>
    </ligand>
</feature>
<evidence type="ECO:0000256" key="6">
    <source>
        <dbReference type="ARBA" id="ARBA00023211"/>
    </source>
</evidence>
<dbReference type="InterPro" id="IPR014710">
    <property type="entry name" value="RmlC-like_jellyroll"/>
</dbReference>
<protein>
    <recommendedName>
        <fullName evidence="9">Germin-like protein</fullName>
    </recommendedName>
</protein>
<dbReference type="PANTHER" id="PTHR31238">
    <property type="entry name" value="GERMIN-LIKE PROTEIN SUBFAMILY 3 MEMBER 3"/>
    <property type="match status" value="1"/>
</dbReference>
<gene>
    <name evidence="11" type="ORF">WJX73_006491</name>
</gene>
<sequence>MAGLRAGAFLALVCVGSAVAQVNLNQAQFEPEVVQRDQFSPDAYSFNFPKTAANTAAGSIRNMDLSSNPFLGTLPHGGLAQNEDIFNPCTINVPHIHPRGNEIYYVIDGVLQYGIQEETGGRFTSGNLSAGNLVVVPQGLLHYVYNPSCSVTRLLQFWDNSDFGTVIAYANMVNNFPTEVFNAFSGLDTAEISALKQASANYGYLD</sequence>
<evidence type="ECO:0000259" key="10">
    <source>
        <dbReference type="SMART" id="SM00835"/>
    </source>
</evidence>
<keyword evidence="4 9" id="KW-0964">Secreted</keyword>
<dbReference type="GO" id="GO:0048046">
    <property type="term" value="C:apoplast"/>
    <property type="evidence" value="ECO:0007669"/>
    <property type="project" value="UniProtKB-SubCell"/>
</dbReference>
<keyword evidence="6 7" id="KW-0464">Manganese</keyword>
<evidence type="ECO:0000256" key="8">
    <source>
        <dbReference type="PIRSR" id="PIRSR601929-2"/>
    </source>
</evidence>
<evidence type="ECO:0000256" key="7">
    <source>
        <dbReference type="PIRSR" id="PIRSR601929-1"/>
    </source>
</evidence>
<dbReference type="EMBL" id="JALJOQ010000144">
    <property type="protein sequence ID" value="KAK9794034.1"/>
    <property type="molecule type" value="Genomic_DNA"/>
</dbReference>
<feature type="binding site" evidence="8">
    <location>
        <position position="97"/>
    </location>
    <ligand>
        <name>Mn(2+)</name>
        <dbReference type="ChEBI" id="CHEBI:29035"/>
    </ligand>
</feature>
<feature type="binding site" evidence="7">
    <location>
        <position position="102"/>
    </location>
    <ligand>
        <name>oxalate</name>
        <dbReference type="ChEBI" id="CHEBI:30623"/>
    </ligand>
</feature>
<feature type="binding site" evidence="7">
    <location>
        <position position="82"/>
    </location>
    <ligand>
        <name>oxalate</name>
        <dbReference type="ChEBI" id="CHEBI:30623"/>
    </ligand>
</feature>
<feature type="domain" description="Cupin type-1" evidence="10">
    <location>
        <begin position="44"/>
        <end position="193"/>
    </location>
</feature>
<dbReference type="Pfam" id="PF00190">
    <property type="entry name" value="Cupin_1"/>
    <property type="match status" value="1"/>
</dbReference>
<dbReference type="InterPro" id="IPR011051">
    <property type="entry name" value="RmlC_Cupin_sf"/>
</dbReference>
<dbReference type="SUPFAM" id="SSF51182">
    <property type="entry name" value="RmlC-like cupins"/>
    <property type="match status" value="1"/>
</dbReference>
<dbReference type="AlphaFoldDB" id="A0AAW1NTE7"/>
<feature type="binding site" evidence="8">
    <location>
        <position position="102"/>
    </location>
    <ligand>
        <name>Mn(2+)</name>
        <dbReference type="ChEBI" id="CHEBI:29035"/>
    </ligand>
</feature>
<dbReference type="InterPro" id="IPR006045">
    <property type="entry name" value="Cupin_1"/>
</dbReference>
<feature type="binding site" evidence="7">
    <location>
        <position position="97"/>
    </location>
    <ligand>
        <name>oxalate</name>
        <dbReference type="ChEBI" id="CHEBI:30623"/>
    </ligand>
</feature>
<comment type="subcellular location">
    <subcellularLocation>
        <location evidence="1 9">Secreted</location>
        <location evidence="1 9">Extracellular space</location>
        <location evidence="1 9">Apoplast</location>
    </subcellularLocation>
</comment>
<dbReference type="SMART" id="SM00835">
    <property type="entry name" value="Cupin_1"/>
    <property type="match status" value="1"/>
</dbReference>
<feature type="signal peptide" evidence="9">
    <location>
        <begin position="1"/>
        <end position="20"/>
    </location>
</feature>
<evidence type="ECO:0000256" key="2">
    <source>
        <dbReference type="ARBA" id="ARBA00007456"/>
    </source>
</evidence>
<feature type="binding site" evidence="8">
    <location>
        <position position="142"/>
    </location>
    <ligand>
        <name>Mn(2+)</name>
        <dbReference type="ChEBI" id="CHEBI:29035"/>
    </ligand>
</feature>
<dbReference type="InterPro" id="IPR001929">
    <property type="entry name" value="Germin"/>
</dbReference>
<evidence type="ECO:0000256" key="1">
    <source>
        <dbReference type="ARBA" id="ARBA00004271"/>
    </source>
</evidence>
<proteinExistence type="inferred from homology"/>
<keyword evidence="5 7" id="KW-0479">Metal-binding</keyword>
<evidence type="ECO:0000256" key="5">
    <source>
        <dbReference type="ARBA" id="ARBA00022723"/>
    </source>
</evidence>
<keyword evidence="12" id="KW-1185">Reference proteome</keyword>
<comment type="caution">
    <text evidence="11">The sequence shown here is derived from an EMBL/GenBank/DDBJ whole genome shotgun (WGS) entry which is preliminary data.</text>
</comment>
<feature type="binding site" evidence="7">
    <location>
        <position position="92"/>
    </location>
    <ligand>
        <name>oxalate</name>
        <dbReference type="ChEBI" id="CHEBI:30623"/>
    </ligand>
</feature>
<accession>A0AAW1NTE7</accession>
<evidence type="ECO:0000313" key="12">
    <source>
        <dbReference type="Proteomes" id="UP001465755"/>
    </source>
</evidence>
<dbReference type="Proteomes" id="UP001465755">
    <property type="component" value="Unassembled WGS sequence"/>
</dbReference>
<dbReference type="Gene3D" id="2.60.120.10">
    <property type="entry name" value="Jelly Rolls"/>
    <property type="match status" value="1"/>
</dbReference>
<dbReference type="GO" id="GO:0030145">
    <property type="term" value="F:manganese ion binding"/>
    <property type="evidence" value="ECO:0007669"/>
    <property type="project" value="UniProtKB-UniRule"/>
</dbReference>
<evidence type="ECO:0000256" key="3">
    <source>
        <dbReference type="ARBA" id="ARBA00022523"/>
    </source>
</evidence>